<dbReference type="Proteomes" id="UP000000435">
    <property type="component" value="Chromosome"/>
</dbReference>
<gene>
    <name evidence="1" type="ordered locus">Ecaj_0814</name>
</gene>
<keyword evidence="2" id="KW-1185">Reference proteome</keyword>
<organism evidence="1 2">
    <name type="scientific">Ehrlichia canis (strain Jake)</name>
    <dbReference type="NCBI Taxonomy" id="269484"/>
    <lineage>
        <taxon>Bacteria</taxon>
        <taxon>Pseudomonadati</taxon>
        <taxon>Pseudomonadota</taxon>
        <taxon>Alphaproteobacteria</taxon>
        <taxon>Rickettsiales</taxon>
        <taxon>Anaplasmataceae</taxon>
        <taxon>Ehrlichia</taxon>
    </lineage>
</organism>
<name>A0ACA6AWV3_EHRCJ</name>
<dbReference type="EMBL" id="CP000107">
    <property type="protein sequence ID" value="AAZ68845.1"/>
    <property type="molecule type" value="Genomic_DNA"/>
</dbReference>
<proteinExistence type="predicted"/>
<evidence type="ECO:0000313" key="1">
    <source>
        <dbReference type="EMBL" id="AAZ68845.1"/>
    </source>
</evidence>
<reference evidence="2" key="1">
    <citation type="journal article" date="2006" name="J. Bacteriol.">
        <title>The genome of the obligately intracellular bacterium Ehrlichia canis reveals themes of complex membrane structure and immune evasion strategies.</title>
        <authorList>
            <person name="Mavromatis K."/>
            <person name="Doyle C.K."/>
            <person name="Lykidis A."/>
            <person name="Ivanova N."/>
            <person name="Francino M.P."/>
            <person name="Chain P."/>
            <person name="Shin M."/>
            <person name="Malfatti S."/>
            <person name="Larimer F."/>
            <person name="Copeland A."/>
            <person name="Detter J.C."/>
            <person name="Land M."/>
            <person name="Richardson P.M."/>
            <person name="Yu X.J."/>
            <person name="Walker D.H."/>
            <person name="McBride J.W."/>
            <person name="Kyrpides N.C."/>
        </authorList>
    </citation>
    <scope>NUCLEOTIDE SEQUENCE [LARGE SCALE GENOMIC DNA]</scope>
    <source>
        <strain evidence="2">Jake</strain>
    </source>
</reference>
<protein>
    <submittedName>
        <fullName evidence="1">Protein translocase subunit yajC</fullName>
    </submittedName>
</protein>
<accession>A0ACA6AWV3</accession>
<evidence type="ECO:0000313" key="2">
    <source>
        <dbReference type="Proteomes" id="UP000000435"/>
    </source>
</evidence>
<sequence length="148" mass="15668">MLTINTILDKVGPLIGPLVLKMSLISEVFAAATTTAPASGVGSSIAGLVPLVLIFFVFYFFIIRPQQKKIKEHNKLLDSIKKGDKVIISSSILGSVTKVDATNGHFLVEISEGVEIKVLKSSISEVLNKNNKPTSSAVEGSPSVSSSN</sequence>